<protein>
    <submittedName>
        <fullName evidence="1">Uncharacterized protein</fullName>
    </submittedName>
</protein>
<dbReference type="RefSeq" id="WP_135992619.1">
    <property type="nucleotide sequence ID" value="NZ_WVUM01000012.1"/>
</dbReference>
<reference evidence="1 2" key="1">
    <citation type="submission" date="2019-04" db="EMBL/GenBank/DDBJ databases">
        <title>Microbes associate with the intestines of laboratory mice.</title>
        <authorList>
            <person name="Navarre W."/>
            <person name="Wong E."/>
            <person name="Huang K."/>
            <person name="Tropini C."/>
            <person name="Ng K."/>
            <person name="Yu B."/>
        </authorList>
    </citation>
    <scope>NUCLEOTIDE SEQUENCE [LARGE SCALE GENOMIC DNA]</scope>
    <source>
        <strain evidence="1 2">NM06_A21</strain>
    </source>
</reference>
<evidence type="ECO:0000313" key="2">
    <source>
        <dbReference type="Proteomes" id="UP000306630"/>
    </source>
</evidence>
<evidence type="ECO:0000313" key="1">
    <source>
        <dbReference type="EMBL" id="TGY76754.1"/>
    </source>
</evidence>
<dbReference type="AlphaFoldDB" id="A0A4S2G434"/>
<sequence>MAMPADALGERAVVVISKDGTTREVALGDVARIDIGQGKLTLHTSGGEANDLAYESLDRMLIGLP</sequence>
<dbReference type="Proteomes" id="UP000306630">
    <property type="component" value="Unassembled WGS sequence"/>
</dbReference>
<organism evidence="1 2">
    <name type="scientific">Muribaculum intestinale</name>
    <dbReference type="NCBI Taxonomy" id="1796646"/>
    <lineage>
        <taxon>Bacteria</taxon>
        <taxon>Pseudomonadati</taxon>
        <taxon>Bacteroidota</taxon>
        <taxon>Bacteroidia</taxon>
        <taxon>Bacteroidales</taxon>
        <taxon>Muribaculaceae</taxon>
        <taxon>Muribaculum</taxon>
    </lineage>
</organism>
<accession>A0A4S2G434</accession>
<proteinExistence type="predicted"/>
<comment type="caution">
    <text evidence="1">The sequence shown here is derived from an EMBL/GenBank/DDBJ whole genome shotgun (WGS) entry which is preliminary data.</text>
</comment>
<gene>
    <name evidence="1" type="ORF">E5333_00440</name>
</gene>
<name>A0A4S2G434_9BACT</name>
<dbReference type="EMBL" id="SRYD01000001">
    <property type="protein sequence ID" value="TGY76754.1"/>
    <property type="molecule type" value="Genomic_DNA"/>
</dbReference>